<gene>
    <name evidence="4" type="ORF">pdam_00017090</name>
</gene>
<protein>
    <recommendedName>
        <fullName evidence="3">N-acetyltransferase domain-containing protein</fullName>
    </recommendedName>
</protein>
<dbReference type="OrthoDB" id="41532at2759"/>
<feature type="transmembrane region" description="Helical" evidence="2">
    <location>
        <begin position="77"/>
        <end position="95"/>
    </location>
</feature>
<dbReference type="Gene3D" id="3.40.630.30">
    <property type="match status" value="2"/>
</dbReference>
<dbReference type="Proteomes" id="UP000275408">
    <property type="component" value="Unassembled WGS sequence"/>
</dbReference>
<evidence type="ECO:0000256" key="1">
    <source>
        <dbReference type="ARBA" id="ARBA00022679"/>
    </source>
</evidence>
<dbReference type="SUPFAM" id="SSF55729">
    <property type="entry name" value="Acyl-CoA N-acyltransferases (Nat)"/>
    <property type="match status" value="2"/>
</dbReference>
<dbReference type="AlphaFoldDB" id="A0A3M6TUC9"/>
<accession>A0A3M6TUC9</accession>
<feature type="transmembrane region" description="Helical" evidence="2">
    <location>
        <begin position="345"/>
        <end position="364"/>
    </location>
</feature>
<feature type="transmembrane region" description="Helical" evidence="2">
    <location>
        <begin position="321"/>
        <end position="339"/>
    </location>
</feature>
<dbReference type="InterPro" id="IPR050769">
    <property type="entry name" value="NAT_camello-type"/>
</dbReference>
<feature type="transmembrane region" description="Helical" evidence="2">
    <location>
        <begin position="101"/>
        <end position="122"/>
    </location>
</feature>
<dbReference type="STRING" id="46731.A0A3M6TUC9"/>
<keyword evidence="2" id="KW-0472">Membrane</keyword>
<dbReference type="PANTHER" id="PTHR13947:SF37">
    <property type="entry name" value="LD18367P"/>
    <property type="match status" value="1"/>
</dbReference>
<evidence type="ECO:0000313" key="5">
    <source>
        <dbReference type="Proteomes" id="UP000275408"/>
    </source>
</evidence>
<proteinExistence type="predicted"/>
<evidence type="ECO:0000259" key="3">
    <source>
        <dbReference type="PROSITE" id="PS51186"/>
    </source>
</evidence>
<keyword evidence="1" id="KW-0808">Transferase</keyword>
<dbReference type="CDD" id="cd04301">
    <property type="entry name" value="NAT_SF"/>
    <property type="match status" value="2"/>
</dbReference>
<keyword evidence="2" id="KW-1133">Transmembrane helix</keyword>
<dbReference type="EMBL" id="RCHS01002921">
    <property type="protein sequence ID" value="RMX44941.1"/>
    <property type="molecule type" value="Genomic_DNA"/>
</dbReference>
<dbReference type="PROSITE" id="PS51186">
    <property type="entry name" value="GNAT"/>
    <property type="match status" value="2"/>
</dbReference>
<organism evidence="4 5">
    <name type="scientific">Pocillopora damicornis</name>
    <name type="common">Cauliflower coral</name>
    <name type="synonym">Millepora damicornis</name>
    <dbReference type="NCBI Taxonomy" id="46731"/>
    <lineage>
        <taxon>Eukaryota</taxon>
        <taxon>Metazoa</taxon>
        <taxon>Cnidaria</taxon>
        <taxon>Anthozoa</taxon>
        <taxon>Hexacorallia</taxon>
        <taxon>Scleractinia</taxon>
        <taxon>Astrocoeniina</taxon>
        <taxon>Pocilloporidae</taxon>
        <taxon>Pocillopora</taxon>
    </lineage>
</organism>
<evidence type="ECO:0000256" key="2">
    <source>
        <dbReference type="SAM" id="Phobius"/>
    </source>
</evidence>
<dbReference type="Pfam" id="PF00583">
    <property type="entry name" value="Acetyltransf_1"/>
    <property type="match status" value="2"/>
</dbReference>
<reference evidence="4 5" key="1">
    <citation type="journal article" date="2018" name="Sci. Rep.">
        <title>Comparative analysis of the Pocillopora damicornis genome highlights role of immune system in coral evolution.</title>
        <authorList>
            <person name="Cunning R."/>
            <person name="Bay R.A."/>
            <person name="Gillette P."/>
            <person name="Baker A.C."/>
            <person name="Traylor-Knowles N."/>
        </authorList>
    </citation>
    <scope>NUCLEOTIDE SEQUENCE [LARGE SCALE GENOMIC DNA]</scope>
    <source>
        <strain evidence="4">RSMAS</strain>
        <tissue evidence="4">Whole animal</tissue>
    </source>
</reference>
<keyword evidence="2" id="KW-0812">Transmembrane</keyword>
<comment type="caution">
    <text evidence="4">The sequence shown here is derived from an EMBL/GenBank/DDBJ whole genome shotgun (WGS) entry which is preliminary data.</text>
</comment>
<dbReference type="InterPro" id="IPR000182">
    <property type="entry name" value="GNAT_dom"/>
</dbReference>
<sequence length="502" mass="58023">MSRQSQFSAVTEGMRLPNLIHTGKMNAKQQNFAMIGGGNEVLVREFKNQDLHDCQEIFTQGMEQLISLIVRNVFPKYLWILSAWGILVFVLVIKFQWTANIFFLLVITCVFFAAWLYLILYIECWKFIDSCLATDLKDIGKSYMFSEKCRMWVAEWNGKVVGMVGLIHKESHKPEVAELQRMSVSPACRRMGIAKKLLDELIKFAKDQQLQKLVLTTTSAQTPAIRLYKKYGFQLRTSIPYPKTLLSDLQYYHFELTDRQHQLMLTGKMNAQLQSFALPRSGNEVLIRKFKNTDLHVCREIFTHGMEQLISLVARVVFPKYIWILSTCSVVVLVLALAIKWIVSFFLLYMIACVVLAASLYSMLYMECWNFIDSCLATDLKDIDRCYMSSENCRMWVAEWNGKVVGMVGLIHKESHKPGVAELQRMSVSPACRRMGIAKKLLDELIKFAKDQKFQKLVLTTTSAQTPAIRLYKKYGFKLRTSIPYPKKLLSDLKHYCFELEL</sequence>
<keyword evidence="5" id="KW-1185">Reference proteome</keyword>
<dbReference type="GO" id="GO:0008080">
    <property type="term" value="F:N-acetyltransferase activity"/>
    <property type="evidence" value="ECO:0007669"/>
    <property type="project" value="InterPro"/>
</dbReference>
<dbReference type="InterPro" id="IPR016181">
    <property type="entry name" value="Acyl_CoA_acyltransferase"/>
</dbReference>
<feature type="domain" description="N-acetyltransferase" evidence="3">
    <location>
        <begin position="355"/>
        <end position="502"/>
    </location>
</feature>
<feature type="domain" description="N-acetyltransferase" evidence="3">
    <location>
        <begin position="105"/>
        <end position="257"/>
    </location>
</feature>
<name>A0A3M6TUC9_POCDA</name>
<evidence type="ECO:0000313" key="4">
    <source>
        <dbReference type="EMBL" id="RMX44941.1"/>
    </source>
</evidence>
<dbReference type="PANTHER" id="PTHR13947">
    <property type="entry name" value="GNAT FAMILY N-ACETYLTRANSFERASE"/>
    <property type="match status" value="1"/>
</dbReference>